<feature type="compositionally biased region" description="Basic and acidic residues" evidence="2">
    <location>
        <begin position="7"/>
        <end position="17"/>
    </location>
</feature>
<feature type="domain" description="Luciferase-like" evidence="3">
    <location>
        <begin position="39"/>
        <end position="321"/>
    </location>
</feature>
<dbReference type="InterPro" id="IPR036661">
    <property type="entry name" value="Luciferase-like_sf"/>
</dbReference>
<evidence type="ECO:0000256" key="1">
    <source>
        <dbReference type="ARBA" id="ARBA00023002"/>
    </source>
</evidence>
<dbReference type="EMBL" id="AP012057">
    <property type="protein sequence ID" value="BAN04242.1"/>
    <property type="molecule type" value="Genomic_DNA"/>
</dbReference>
<dbReference type="InterPro" id="IPR022526">
    <property type="entry name" value="F420_Rv3093c"/>
</dbReference>
<dbReference type="InterPro" id="IPR011251">
    <property type="entry name" value="Luciferase-like_dom"/>
</dbReference>
<organism evidence="4 5">
    <name type="scientific">Ilumatobacter coccineus (strain NBRC 103263 / KCTC 29153 / YM16-304)</name>
    <dbReference type="NCBI Taxonomy" id="1313172"/>
    <lineage>
        <taxon>Bacteria</taxon>
        <taxon>Bacillati</taxon>
        <taxon>Actinomycetota</taxon>
        <taxon>Acidimicrobiia</taxon>
        <taxon>Acidimicrobiales</taxon>
        <taxon>Ilumatobacteraceae</taxon>
        <taxon>Ilumatobacter</taxon>
    </lineage>
</organism>
<keyword evidence="5" id="KW-1185">Reference proteome</keyword>
<dbReference type="OrthoDB" id="5729035at2"/>
<proteinExistence type="predicted"/>
<dbReference type="RefSeq" id="WP_015443489.1">
    <property type="nucleotide sequence ID" value="NC_020520.1"/>
</dbReference>
<dbReference type="Proteomes" id="UP000011863">
    <property type="component" value="Chromosome"/>
</dbReference>
<evidence type="ECO:0000313" key="5">
    <source>
        <dbReference type="Proteomes" id="UP000011863"/>
    </source>
</evidence>
<dbReference type="Pfam" id="PF00296">
    <property type="entry name" value="Bac_luciferase"/>
    <property type="match status" value="1"/>
</dbReference>
<dbReference type="PANTHER" id="PTHR43244">
    <property type="match status" value="1"/>
</dbReference>
<name>A0A6C7EE53_ILUCY</name>
<protein>
    <recommendedName>
        <fullName evidence="3">Luciferase-like domain-containing protein</fullName>
    </recommendedName>
</protein>
<accession>A0A6C7EE53</accession>
<dbReference type="NCBIfam" id="TIGR03841">
    <property type="entry name" value="F420_Rv3093c"/>
    <property type="match status" value="1"/>
</dbReference>
<feature type="region of interest" description="Disordered" evidence="2">
    <location>
        <begin position="1"/>
        <end position="20"/>
    </location>
</feature>
<dbReference type="AlphaFoldDB" id="A0A6C7EE53"/>
<dbReference type="Gene3D" id="3.20.20.30">
    <property type="entry name" value="Luciferase-like domain"/>
    <property type="match status" value="1"/>
</dbReference>
<reference evidence="4 5" key="1">
    <citation type="journal article" date="2013" name="Int. J. Syst. Evol. Microbiol.">
        <title>Ilumatobacter nonamiense sp. nov. and Ilumatobacter coccineum sp. nov., isolated from seashore sand.</title>
        <authorList>
            <person name="Matsumoto A."/>
            <person name="Kasai H."/>
            <person name="Matsuo Y."/>
            <person name="Shizuri Y."/>
            <person name="Ichikawa N."/>
            <person name="Fujita N."/>
            <person name="Omura S."/>
            <person name="Takahashi Y."/>
        </authorList>
    </citation>
    <scope>NUCLEOTIDE SEQUENCE [LARGE SCALE GENOMIC DNA]</scope>
    <source>
        <strain evidence="5">NBRC 103263 / KCTC 29153 / YM16-304</strain>
    </source>
</reference>
<dbReference type="KEGG" id="aym:YM304_39280"/>
<gene>
    <name evidence="4" type="ORF">YM304_39280</name>
</gene>
<evidence type="ECO:0000313" key="4">
    <source>
        <dbReference type="EMBL" id="BAN04242.1"/>
    </source>
</evidence>
<dbReference type="SUPFAM" id="SSF51679">
    <property type="entry name" value="Bacterial luciferase-like"/>
    <property type="match status" value="1"/>
</dbReference>
<evidence type="ECO:0000256" key="2">
    <source>
        <dbReference type="SAM" id="MobiDB-lite"/>
    </source>
</evidence>
<dbReference type="InterPro" id="IPR050564">
    <property type="entry name" value="F420-G6PD/mer"/>
</dbReference>
<evidence type="ECO:0000259" key="3">
    <source>
        <dbReference type="Pfam" id="PF00296"/>
    </source>
</evidence>
<sequence length="349" mass="36263">MSASRTIRSDDTRDERSSSALTTGGVALGVALPYWLDRAPGEALSVARAADAHGFGEIWIGEMATFDAFALAGALARETASAKLVVGPLPVTLRDPVALAMGISSIAELGGRPCDLFVGASSPTVLADWHGVDTPATLTAFGDTFHALRSILSGARTDFDLPTARSSGFRLRLAESSPVQLGMAAFGPRMLSFAAEHADRVVLAHVTPEQVARVRQQLDDQAATFGRDRPILSVWMAAATTDEQTQQVMRGLVTYVGQRGYRDMFDEVGFGDLVALARSGVGPKRVLAEMPVELVETIAGIGDADSIVTRIGAFGASGADQVCIVPATAGDDTGAAVLHAVSAAVAGNA</sequence>
<dbReference type="PANTHER" id="PTHR43244:SF1">
    <property type="entry name" value="5,10-METHYLENETETRAHYDROMETHANOPTERIN REDUCTASE"/>
    <property type="match status" value="1"/>
</dbReference>
<keyword evidence="1" id="KW-0560">Oxidoreductase</keyword>
<dbReference type="GO" id="GO:0016705">
    <property type="term" value="F:oxidoreductase activity, acting on paired donors, with incorporation or reduction of molecular oxygen"/>
    <property type="evidence" value="ECO:0007669"/>
    <property type="project" value="InterPro"/>
</dbReference>